<reference evidence="2 3" key="1">
    <citation type="submission" date="2019-10" db="EMBL/GenBank/DDBJ databases">
        <title>Two novel species isolated from a subtropical stream in China.</title>
        <authorList>
            <person name="Lu H."/>
        </authorList>
    </citation>
    <scope>NUCLEOTIDE SEQUENCE [LARGE SCALE GENOMIC DNA]</scope>
    <source>
        <strain evidence="2 3">FT29W</strain>
    </source>
</reference>
<feature type="transmembrane region" description="Helical" evidence="1">
    <location>
        <begin position="92"/>
        <end position="112"/>
    </location>
</feature>
<evidence type="ECO:0000313" key="3">
    <source>
        <dbReference type="Proteomes" id="UP000440498"/>
    </source>
</evidence>
<evidence type="ECO:0008006" key="4">
    <source>
        <dbReference type="Google" id="ProtNLM"/>
    </source>
</evidence>
<comment type="caution">
    <text evidence="2">The sequence shown here is derived from an EMBL/GenBank/DDBJ whole genome shotgun (WGS) entry which is preliminary data.</text>
</comment>
<feature type="transmembrane region" description="Helical" evidence="1">
    <location>
        <begin position="39"/>
        <end position="60"/>
    </location>
</feature>
<keyword evidence="1" id="KW-1133">Transmembrane helix</keyword>
<dbReference type="AlphaFoldDB" id="A0A6A7NDD8"/>
<dbReference type="RefSeq" id="WP_152841742.1">
    <property type="nucleotide sequence ID" value="NZ_WHUG01000024.1"/>
</dbReference>
<keyword evidence="1" id="KW-0472">Membrane</keyword>
<accession>A0A6A7NDD8</accession>
<sequence length="168" mass="17606">MYGLTQLGVIHTLISLVAVAAGLIAFIRDRGIEPANTVGKVYIATTVLTCLTGFGIFAHGGFGKPHALGIITLLTLGLAWWAGQGRFGARSAAVAVCAYSITFLFHMIPAVTETSTRLPLGHPLLADAEAPELKAATGVLLLLYLIGVTLQLRRLRRVRGVATTAASA</sequence>
<feature type="transmembrane region" description="Helical" evidence="1">
    <location>
        <begin position="66"/>
        <end position="83"/>
    </location>
</feature>
<keyword evidence="3" id="KW-1185">Reference proteome</keyword>
<evidence type="ECO:0000313" key="2">
    <source>
        <dbReference type="EMBL" id="MQA42662.1"/>
    </source>
</evidence>
<dbReference type="EMBL" id="WHUG01000024">
    <property type="protein sequence ID" value="MQA42662.1"/>
    <property type="molecule type" value="Genomic_DNA"/>
</dbReference>
<feature type="transmembrane region" description="Helical" evidence="1">
    <location>
        <begin position="6"/>
        <end position="27"/>
    </location>
</feature>
<proteinExistence type="predicted"/>
<protein>
    <recommendedName>
        <fullName evidence="4">DUF2306 domain-containing protein</fullName>
    </recommendedName>
</protein>
<dbReference type="Proteomes" id="UP000440498">
    <property type="component" value="Unassembled WGS sequence"/>
</dbReference>
<evidence type="ECO:0000256" key="1">
    <source>
        <dbReference type="SAM" id="Phobius"/>
    </source>
</evidence>
<name>A0A6A7NDD8_9BURK</name>
<gene>
    <name evidence="2" type="ORF">GEV02_31470</name>
</gene>
<organism evidence="2 3">
    <name type="scientific">Rugamonas aquatica</name>
    <dbReference type="NCBI Taxonomy" id="2743357"/>
    <lineage>
        <taxon>Bacteria</taxon>
        <taxon>Pseudomonadati</taxon>
        <taxon>Pseudomonadota</taxon>
        <taxon>Betaproteobacteria</taxon>
        <taxon>Burkholderiales</taxon>
        <taxon>Oxalobacteraceae</taxon>
        <taxon>Telluria group</taxon>
        <taxon>Rugamonas</taxon>
    </lineage>
</organism>
<keyword evidence="1" id="KW-0812">Transmembrane</keyword>
<feature type="transmembrane region" description="Helical" evidence="1">
    <location>
        <begin position="132"/>
        <end position="150"/>
    </location>
</feature>